<dbReference type="InterPro" id="IPR006311">
    <property type="entry name" value="TAT_signal"/>
</dbReference>
<dbReference type="CDD" id="cd07012">
    <property type="entry name" value="PBP2_Bug_TTT"/>
    <property type="match status" value="1"/>
</dbReference>
<keyword evidence="2" id="KW-0732">Signal</keyword>
<feature type="chain" id="PRO_5012685692" evidence="2">
    <location>
        <begin position="29"/>
        <end position="330"/>
    </location>
</feature>
<dbReference type="Pfam" id="PF03401">
    <property type="entry name" value="TctC"/>
    <property type="match status" value="1"/>
</dbReference>
<organism evidence="3 4">
    <name type="scientific">Teichococcus deserti</name>
    <dbReference type="NCBI Taxonomy" id="1817963"/>
    <lineage>
        <taxon>Bacteria</taxon>
        <taxon>Pseudomonadati</taxon>
        <taxon>Pseudomonadota</taxon>
        <taxon>Alphaproteobacteria</taxon>
        <taxon>Acetobacterales</taxon>
        <taxon>Roseomonadaceae</taxon>
        <taxon>Roseomonas</taxon>
    </lineage>
</organism>
<evidence type="ECO:0000313" key="3">
    <source>
        <dbReference type="EMBL" id="ONG51796.1"/>
    </source>
</evidence>
<comment type="similarity">
    <text evidence="1">Belongs to the UPF0065 (bug) family.</text>
</comment>
<dbReference type="AlphaFoldDB" id="A0A1V2H0E2"/>
<dbReference type="EMBL" id="MLCO01000153">
    <property type="protein sequence ID" value="ONG51796.1"/>
    <property type="molecule type" value="Genomic_DNA"/>
</dbReference>
<evidence type="ECO:0000256" key="2">
    <source>
        <dbReference type="SAM" id="SignalP"/>
    </source>
</evidence>
<keyword evidence="4" id="KW-1185">Reference proteome</keyword>
<evidence type="ECO:0000313" key="4">
    <source>
        <dbReference type="Proteomes" id="UP000188879"/>
    </source>
</evidence>
<evidence type="ECO:0000256" key="1">
    <source>
        <dbReference type="ARBA" id="ARBA00006987"/>
    </source>
</evidence>
<proteinExistence type="inferred from homology"/>
<name>A0A1V2H0E2_9PROT</name>
<dbReference type="PANTHER" id="PTHR42928">
    <property type="entry name" value="TRICARBOXYLATE-BINDING PROTEIN"/>
    <property type="match status" value="1"/>
</dbReference>
<gene>
    <name evidence="3" type="ORF">BKE38_15635</name>
</gene>
<dbReference type="Proteomes" id="UP000188879">
    <property type="component" value="Unassembled WGS sequence"/>
</dbReference>
<dbReference type="RefSeq" id="WP_076958270.1">
    <property type="nucleotide sequence ID" value="NZ_MLCO01000153.1"/>
</dbReference>
<protein>
    <submittedName>
        <fullName evidence="3">MFS transporter</fullName>
    </submittedName>
</protein>
<dbReference type="PANTHER" id="PTHR42928:SF5">
    <property type="entry name" value="BLR1237 PROTEIN"/>
    <property type="match status" value="1"/>
</dbReference>
<reference evidence="3 4" key="1">
    <citation type="submission" date="2016-10" db="EMBL/GenBank/DDBJ databases">
        <title>Draft Genome sequence of Roseomonas sp. strain M3.</title>
        <authorList>
            <person name="Subhash Y."/>
            <person name="Lee S."/>
        </authorList>
    </citation>
    <scope>NUCLEOTIDE SEQUENCE [LARGE SCALE GENOMIC DNA]</scope>
    <source>
        <strain evidence="3 4">M3</strain>
    </source>
</reference>
<dbReference type="Gene3D" id="3.40.190.10">
    <property type="entry name" value="Periplasmic binding protein-like II"/>
    <property type="match status" value="1"/>
</dbReference>
<dbReference type="InterPro" id="IPR042100">
    <property type="entry name" value="Bug_dom1"/>
</dbReference>
<dbReference type="SUPFAM" id="SSF53850">
    <property type="entry name" value="Periplasmic binding protein-like II"/>
    <property type="match status" value="1"/>
</dbReference>
<dbReference type="Gene3D" id="3.40.190.150">
    <property type="entry name" value="Bordetella uptake gene, domain 1"/>
    <property type="match status" value="1"/>
</dbReference>
<dbReference type="InterPro" id="IPR005064">
    <property type="entry name" value="BUG"/>
</dbReference>
<comment type="caution">
    <text evidence="3">The sequence shown here is derived from an EMBL/GenBank/DDBJ whole genome shotgun (WGS) entry which is preliminary data.</text>
</comment>
<accession>A0A1V2H0E2</accession>
<dbReference type="PROSITE" id="PS51318">
    <property type="entry name" value="TAT"/>
    <property type="match status" value="1"/>
</dbReference>
<sequence>MNITRRGLGAAGLALGAATFTGARPAIAAGEAYPSGPVRVVIPFAPGGSADVFGRMIAEHLGKEFGKPFVCENVGGAGSTLGIGQVARAAPDGQTIGLGSISGLSIIPAFGNVPITYKVEDFALLGQITTIPNVLAVNPKTVQARSVAEFIAWAKANPGKATYGTPGVGTSQHLAAELFQAMTGTSMVHVPYRGSGPMVVDLLSGAIDLSFDNIPLLLPYVADKRLVLLGSATRERPDFDRNLPAIAETLPGFEAVAWHGFFLPKGTPPEIANRLSTAIIAFMKQPATIARFAELGATAYSSTPAEFTAFVKQETQRWGQLIAERKIQPS</sequence>
<dbReference type="PIRSF" id="PIRSF017082">
    <property type="entry name" value="YflP"/>
    <property type="match status" value="1"/>
</dbReference>
<feature type="signal peptide" evidence="2">
    <location>
        <begin position="1"/>
        <end position="28"/>
    </location>
</feature>
<dbReference type="OrthoDB" id="7374750at2"/>